<keyword evidence="2" id="KW-0934">Plastid</keyword>
<name>I0J3M9_9EUGL</name>
<evidence type="ECO:0000256" key="1">
    <source>
        <dbReference type="SAM" id="Phobius"/>
    </source>
</evidence>
<accession>I0J3M9</accession>
<dbReference type="AlphaFoldDB" id="I0J3M9"/>
<feature type="transmembrane region" description="Helical" evidence="1">
    <location>
        <begin position="168"/>
        <end position="188"/>
    </location>
</feature>
<dbReference type="EMBL" id="HE605038">
    <property type="protein sequence ID" value="CCE26502.1"/>
    <property type="molecule type" value="Genomic_DNA"/>
</dbReference>
<gene>
    <name evidence="2" type="primary">orf386</name>
</gene>
<dbReference type="GeneID" id="12355039"/>
<organism evidence="2">
    <name type="scientific">Eutreptiella gymnastica</name>
    <dbReference type="NCBI Taxonomy" id="73025"/>
    <lineage>
        <taxon>Eukaryota</taxon>
        <taxon>Discoba</taxon>
        <taxon>Euglenozoa</taxon>
        <taxon>Euglenida</taxon>
        <taxon>Spirocuta</taxon>
        <taxon>Euglenophyceae</taxon>
        <taxon>Eutreptiales</taxon>
        <taxon>Eutreptiaceae</taxon>
        <taxon>Eutreptiella</taxon>
    </lineage>
</organism>
<geneLocation type="plastid" evidence="2"/>
<keyword evidence="1" id="KW-0812">Transmembrane</keyword>
<protein>
    <submittedName>
        <fullName evidence="2">Uncharacterized protein</fullName>
    </submittedName>
</protein>
<proteinExistence type="predicted"/>
<evidence type="ECO:0000313" key="2">
    <source>
        <dbReference type="EMBL" id="CCE26502.1"/>
    </source>
</evidence>
<sequence>MLQKSGCINRVSIQQSLLIHQILIYRQPFIIKKQFLQKLFIQNYETKLVAIWYVLRDKNVYISSEIKEFLYQPVSYRNYRNFAIINFSNDIMNLFSLNPFILSKLKLRINFMEDYYYFIKNIFTKLHGNYFLKSKLNKINSPLFDIFFVKTKSNLTFNLTTYSCNINLWLNFIICYFAFELLTNYTLLINCKFGESKILYHYGYVYIYSNNKINALISQIGVENWVNNQIDMELKLIYNLFKNGFILYELYILESLNIVKYFPSYKTQIFYTIDLCKIIQNNMLIHYDMLIKLRVHRLIWLKKFSFSICDSEVFCFINYKINNIIRIQLINFNMTKLVIGCSSNHFIIAKSFKFCNICYNCCWVLHTNRKNGSKKLYLPQLHWFFI</sequence>
<reference evidence="2" key="1">
    <citation type="journal article" date="2012" name="PLoS ONE">
        <title>The plastid genome of eutreptiella provides a window into the process of secondary endosymbiosis of plastid in euglenids.</title>
        <authorList>
            <person name="Hrda S."/>
            <person name="Fousek J."/>
            <person name="Szabova J."/>
            <person name="Hampl V."/>
            <person name="Vlcek C."/>
        </authorList>
    </citation>
    <scope>NUCLEOTIDE SEQUENCE</scope>
    <source>
        <strain evidence="2">K-0333</strain>
    </source>
</reference>
<keyword evidence="1" id="KW-1133">Transmembrane helix</keyword>
<keyword evidence="1" id="KW-0472">Membrane</keyword>
<dbReference type="RefSeq" id="YP_006234214.1">
    <property type="nucleotide sequence ID" value="NC_017754.2"/>
</dbReference>